<feature type="transmembrane region" description="Helical" evidence="7">
    <location>
        <begin position="317"/>
        <end position="338"/>
    </location>
</feature>
<dbReference type="Gene3D" id="1.20.1250.20">
    <property type="entry name" value="MFS general substrate transporter like domains"/>
    <property type="match status" value="1"/>
</dbReference>
<evidence type="ECO:0000256" key="2">
    <source>
        <dbReference type="ARBA" id="ARBA00022448"/>
    </source>
</evidence>
<keyword evidence="2" id="KW-0813">Transport</keyword>
<dbReference type="InterPro" id="IPR011701">
    <property type="entry name" value="MFS"/>
</dbReference>
<comment type="subcellular location">
    <subcellularLocation>
        <location evidence="1">Cell membrane</location>
        <topology evidence="1">Multi-pass membrane protein</topology>
    </subcellularLocation>
</comment>
<protein>
    <recommendedName>
        <fullName evidence="8">Major facilitator superfamily (MFS) profile domain-containing protein</fullName>
    </recommendedName>
</protein>
<evidence type="ECO:0000259" key="8">
    <source>
        <dbReference type="PROSITE" id="PS50850"/>
    </source>
</evidence>
<keyword evidence="10" id="KW-1185">Reference proteome</keyword>
<keyword evidence="4 7" id="KW-0812">Transmembrane</keyword>
<evidence type="ECO:0000313" key="9">
    <source>
        <dbReference type="EMBL" id="ODP28466.1"/>
    </source>
</evidence>
<dbReference type="PANTHER" id="PTHR23513:SF6">
    <property type="entry name" value="MAJOR FACILITATOR SUPERFAMILY ASSOCIATED DOMAIN-CONTAINING PROTEIN"/>
    <property type="match status" value="1"/>
</dbReference>
<dbReference type="CDD" id="cd06173">
    <property type="entry name" value="MFS_MefA_like"/>
    <property type="match status" value="1"/>
</dbReference>
<dbReference type="AlphaFoldDB" id="A0A1E3L3Z0"/>
<gene>
    <name evidence="9" type="ORF">PTI45_02216</name>
</gene>
<comment type="caution">
    <text evidence="9">The sequence shown here is derived from an EMBL/GenBank/DDBJ whole genome shotgun (WGS) entry which is preliminary data.</text>
</comment>
<feature type="transmembrane region" description="Helical" evidence="7">
    <location>
        <begin position="47"/>
        <end position="66"/>
    </location>
</feature>
<reference evidence="9 10" key="1">
    <citation type="submission" date="2016-08" db="EMBL/GenBank/DDBJ databases">
        <title>Genome sequencing of Paenibacillus sp. TI45-13ar, isolated from Korean traditional nuruk.</title>
        <authorList>
            <person name="Kim S.-J."/>
        </authorList>
    </citation>
    <scope>NUCLEOTIDE SEQUENCE [LARGE SCALE GENOMIC DNA]</scope>
    <source>
        <strain evidence="9 10">TI45-13ar</strain>
    </source>
</reference>
<feature type="transmembrane region" description="Helical" evidence="7">
    <location>
        <begin position="287"/>
        <end position="311"/>
    </location>
</feature>
<dbReference type="PATRIC" id="fig|1886670.3.peg.2256"/>
<feature type="domain" description="Major facilitator superfamily (MFS) profile" evidence="8">
    <location>
        <begin position="222"/>
        <end position="427"/>
    </location>
</feature>
<proteinExistence type="predicted"/>
<dbReference type="GO" id="GO:0022857">
    <property type="term" value="F:transmembrane transporter activity"/>
    <property type="evidence" value="ECO:0007669"/>
    <property type="project" value="InterPro"/>
</dbReference>
<sequence length="427" mass="47049">MIQLFKDSRFTRFFISRTSANIADSIYSIVLLYFVQKSTSSVSFTSFTFTAISAASIFSFLLGPLVDRYSPSLLASISLFAQAILIMLVPFLIGDQYSSLIMILVLVFVASCFSMLFYPANNKMLPMLIRSPDRIVQANSMVASSDQIVNIGGYLLGASVILLVGMENTFFLASGLLLLSGFIYIQLKRQLDKSNISEVQEHEPQKQVSSYFAELKEGYTFVIRNAFLKVMLPFYALTNFAMSILIITVPALAVSYGSPIYYSLLYIAFFAGIFAGSGLINIMKKNGLVIALSWILMGVSLYLFAIAPVLWMKLSAVLMMGVFTGIINVLQTSMIQIITPTELMGRVMAFLHTLSNAALPLGALVGGMLSLRFPLESVLYISAMIIVGCGIILLFIRSVRQFQMPSEKEQKESAAGIKEPAIVEKLI</sequence>
<organism evidence="9 10">
    <name type="scientific">Paenibacillus nuruki</name>
    <dbReference type="NCBI Taxonomy" id="1886670"/>
    <lineage>
        <taxon>Bacteria</taxon>
        <taxon>Bacillati</taxon>
        <taxon>Bacillota</taxon>
        <taxon>Bacilli</taxon>
        <taxon>Bacillales</taxon>
        <taxon>Paenibacillaceae</taxon>
        <taxon>Paenibacillus</taxon>
    </lineage>
</organism>
<keyword evidence="6 7" id="KW-0472">Membrane</keyword>
<dbReference type="PANTHER" id="PTHR23513">
    <property type="entry name" value="INTEGRAL MEMBRANE EFFLUX PROTEIN-RELATED"/>
    <property type="match status" value="1"/>
</dbReference>
<dbReference type="EMBL" id="MDER01000038">
    <property type="protein sequence ID" value="ODP28466.1"/>
    <property type="molecule type" value="Genomic_DNA"/>
</dbReference>
<keyword evidence="5 7" id="KW-1133">Transmembrane helix</keyword>
<feature type="transmembrane region" description="Helical" evidence="7">
    <location>
        <begin position="350"/>
        <end position="371"/>
    </location>
</feature>
<evidence type="ECO:0000256" key="7">
    <source>
        <dbReference type="SAM" id="Phobius"/>
    </source>
</evidence>
<evidence type="ECO:0000256" key="3">
    <source>
        <dbReference type="ARBA" id="ARBA00022475"/>
    </source>
</evidence>
<feature type="transmembrane region" description="Helical" evidence="7">
    <location>
        <begin position="377"/>
        <end position="396"/>
    </location>
</feature>
<dbReference type="PROSITE" id="PS50850">
    <property type="entry name" value="MFS"/>
    <property type="match status" value="1"/>
</dbReference>
<dbReference type="RefSeq" id="WP_175425169.1">
    <property type="nucleotide sequence ID" value="NZ_MDER01000038.1"/>
</dbReference>
<evidence type="ECO:0000256" key="6">
    <source>
        <dbReference type="ARBA" id="ARBA00023136"/>
    </source>
</evidence>
<feature type="transmembrane region" description="Helical" evidence="7">
    <location>
        <begin position="260"/>
        <end position="280"/>
    </location>
</feature>
<name>A0A1E3L3Z0_9BACL</name>
<evidence type="ECO:0000256" key="1">
    <source>
        <dbReference type="ARBA" id="ARBA00004651"/>
    </source>
</evidence>
<feature type="transmembrane region" description="Helical" evidence="7">
    <location>
        <begin position="234"/>
        <end position="254"/>
    </location>
</feature>
<dbReference type="InterPro" id="IPR036259">
    <property type="entry name" value="MFS_trans_sf"/>
</dbReference>
<evidence type="ECO:0000256" key="5">
    <source>
        <dbReference type="ARBA" id="ARBA00022989"/>
    </source>
</evidence>
<dbReference type="SUPFAM" id="SSF103473">
    <property type="entry name" value="MFS general substrate transporter"/>
    <property type="match status" value="1"/>
</dbReference>
<feature type="transmembrane region" description="Helical" evidence="7">
    <location>
        <begin position="170"/>
        <end position="187"/>
    </location>
</feature>
<keyword evidence="3" id="KW-1003">Cell membrane</keyword>
<feature type="transmembrane region" description="Helical" evidence="7">
    <location>
        <begin position="12"/>
        <end position="35"/>
    </location>
</feature>
<feature type="transmembrane region" description="Helical" evidence="7">
    <location>
        <begin position="73"/>
        <end position="93"/>
    </location>
</feature>
<feature type="transmembrane region" description="Helical" evidence="7">
    <location>
        <begin position="99"/>
        <end position="120"/>
    </location>
</feature>
<dbReference type="STRING" id="1886670.PTI45_02216"/>
<accession>A0A1E3L3Z0</accession>
<dbReference type="InterPro" id="IPR020846">
    <property type="entry name" value="MFS_dom"/>
</dbReference>
<dbReference type="Proteomes" id="UP000094578">
    <property type="component" value="Unassembled WGS sequence"/>
</dbReference>
<feature type="transmembrane region" description="Helical" evidence="7">
    <location>
        <begin position="141"/>
        <end position="164"/>
    </location>
</feature>
<dbReference type="GO" id="GO:0005886">
    <property type="term" value="C:plasma membrane"/>
    <property type="evidence" value="ECO:0007669"/>
    <property type="project" value="UniProtKB-SubCell"/>
</dbReference>
<dbReference type="Pfam" id="PF07690">
    <property type="entry name" value="MFS_1"/>
    <property type="match status" value="1"/>
</dbReference>
<evidence type="ECO:0000313" key="10">
    <source>
        <dbReference type="Proteomes" id="UP000094578"/>
    </source>
</evidence>
<evidence type="ECO:0000256" key="4">
    <source>
        <dbReference type="ARBA" id="ARBA00022692"/>
    </source>
</evidence>